<feature type="domain" description="DUF1730" evidence="3">
    <location>
        <begin position="56"/>
        <end position="101"/>
    </location>
</feature>
<dbReference type="GO" id="GO:0008616">
    <property type="term" value="P:tRNA queuosine(34) biosynthetic process"/>
    <property type="evidence" value="ECO:0007669"/>
    <property type="project" value="InterPro"/>
</dbReference>
<dbReference type="GO" id="GO:0051539">
    <property type="term" value="F:4 iron, 4 sulfur cluster binding"/>
    <property type="evidence" value="ECO:0007669"/>
    <property type="project" value="UniProtKB-KW"/>
</dbReference>
<dbReference type="AlphaFoldDB" id="A0A382X3C4"/>
<keyword evidence="1" id="KW-0411">Iron-sulfur</keyword>
<protein>
    <recommendedName>
        <fullName evidence="3">DUF1730 domain-containing protein</fullName>
    </recommendedName>
</protein>
<dbReference type="PANTHER" id="PTHR30002:SF4">
    <property type="entry name" value="EPOXYQUEUOSINE REDUCTASE"/>
    <property type="match status" value="1"/>
</dbReference>
<dbReference type="InterPro" id="IPR013542">
    <property type="entry name" value="QueG_DUF1730"/>
</dbReference>
<dbReference type="PANTHER" id="PTHR30002">
    <property type="entry name" value="EPOXYQUEUOSINE REDUCTASE"/>
    <property type="match status" value="1"/>
</dbReference>
<keyword evidence="1" id="KW-0479">Metal-binding</keyword>
<organism evidence="4">
    <name type="scientific">marine metagenome</name>
    <dbReference type="NCBI Taxonomy" id="408172"/>
    <lineage>
        <taxon>unclassified sequences</taxon>
        <taxon>metagenomes</taxon>
        <taxon>ecological metagenomes</taxon>
    </lineage>
</organism>
<feature type="non-terminal residue" evidence="4">
    <location>
        <position position="101"/>
    </location>
</feature>
<name>A0A382X3C4_9ZZZZ</name>
<dbReference type="GO" id="GO:0052693">
    <property type="term" value="F:epoxyqueuosine reductase activity"/>
    <property type="evidence" value="ECO:0007669"/>
    <property type="project" value="TreeGrafter"/>
</dbReference>
<evidence type="ECO:0000256" key="2">
    <source>
        <dbReference type="ARBA" id="ARBA00023002"/>
    </source>
</evidence>
<dbReference type="EMBL" id="UINC01164317">
    <property type="protein sequence ID" value="SVD65105.1"/>
    <property type="molecule type" value="Genomic_DNA"/>
</dbReference>
<dbReference type="InterPro" id="IPR004453">
    <property type="entry name" value="QueG"/>
</dbReference>
<proteinExistence type="predicted"/>
<dbReference type="Pfam" id="PF08331">
    <property type="entry name" value="QueG_DUF1730"/>
    <property type="match status" value="1"/>
</dbReference>
<reference evidence="4" key="1">
    <citation type="submission" date="2018-05" db="EMBL/GenBank/DDBJ databases">
        <authorList>
            <person name="Lanie J.A."/>
            <person name="Ng W.-L."/>
            <person name="Kazmierczak K.M."/>
            <person name="Andrzejewski T.M."/>
            <person name="Davidsen T.M."/>
            <person name="Wayne K.J."/>
            <person name="Tettelin H."/>
            <person name="Glass J.I."/>
            <person name="Rusch D."/>
            <person name="Podicherti R."/>
            <person name="Tsui H.-C.T."/>
            <person name="Winkler M.E."/>
        </authorList>
    </citation>
    <scope>NUCLEOTIDE SEQUENCE</scope>
</reference>
<keyword evidence="2" id="KW-0560">Oxidoreductase</keyword>
<evidence type="ECO:0000259" key="3">
    <source>
        <dbReference type="Pfam" id="PF08331"/>
    </source>
</evidence>
<keyword evidence="1" id="KW-0004">4Fe-4S</keyword>
<evidence type="ECO:0000313" key="4">
    <source>
        <dbReference type="EMBL" id="SVD65105.1"/>
    </source>
</evidence>
<evidence type="ECO:0000256" key="1">
    <source>
        <dbReference type="ARBA" id="ARBA00022485"/>
    </source>
</evidence>
<gene>
    <name evidence="4" type="ORF">METZ01_LOCUS417959</name>
</gene>
<sequence length="101" mass="11039">MDAAAKIRERALSLGFDAVGFALPSDVGKAGRELTEFIALGRHGDMKWMSEKLSLRVDPKTLWSEVRSVVMVATNYGPAVDPLENILDTSSGNISVYARNR</sequence>
<keyword evidence="1" id="KW-0408">Iron</keyword>
<accession>A0A382X3C4</accession>